<name>A0AAV9FCC0_ACOCL</name>
<keyword evidence="3" id="KW-1185">Reference proteome</keyword>
<comment type="caution">
    <text evidence="2">The sequence shown here is derived from an EMBL/GenBank/DDBJ whole genome shotgun (WGS) entry which is preliminary data.</text>
</comment>
<evidence type="ECO:0000313" key="3">
    <source>
        <dbReference type="Proteomes" id="UP001180020"/>
    </source>
</evidence>
<gene>
    <name evidence="2" type="ORF">QJS10_CPA02g00950</name>
</gene>
<accession>A0AAV9FCC0</accession>
<organism evidence="2 3">
    <name type="scientific">Acorus calamus</name>
    <name type="common">Sweet flag</name>
    <dbReference type="NCBI Taxonomy" id="4465"/>
    <lineage>
        <taxon>Eukaryota</taxon>
        <taxon>Viridiplantae</taxon>
        <taxon>Streptophyta</taxon>
        <taxon>Embryophyta</taxon>
        <taxon>Tracheophyta</taxon>
        <taxon>Spermatophyta</taxon>
        <taxon>Magnoliopsida</taxon>
        <taxon>Liliopsida</taxon>
        <taxon>Acoraceae</taxon>
        <taxon>Acorus</taxon>
    </lineage>
</organism>
<sequence length="89" mass="9844">MDQVRWDEHIKAYPDAKQFRYKPLPHADETGQLFGVVTTTGDHIFGSANVDHLLDDHRSASHNPTPNAETLSPPPGREGSGELDPVQTK</sequence>
<dbReference type="Proteomes" id="UP001180020">
    <property type="component" value="Unassembled WGS sequence"/>
</dbReference>
<feature type="compositionally biased region" description="Polar residues" evidence="1">
    <location>
        <begin position="61"/>
        <end position="70"/>
    </location>
</feature>
<dbReference type="AlphaFoldDB" id="A0AAV9FCC0"/>
<feature type="region of interest" description="Disordered" evidence="1">
    <location>
        <begin position="55"/>
        <end position="89"/>
    </location>
</feature>
<proteinExistence type="predicted"/>
<evidence type="ECO:0000256" key="1">
    <source>
        <dbReference type="SAM" id="MobiDB-lite"/>
    </source>
</evidence>
<evidence type="ECO:0000313" key="2">
    <source>
        <dbReference type="EMBL" id="KAK1323698.1"/>
    </source>
</evidence>
<protein>
    <submittedName>
        <fullName evidence="2">Uncharacterized protein</fullName>
    </submittedName>
</protein>
<dbReference type="EMBL" id="JAUJYO010000002">
    <property type="protein sequence ID" value="KAK1323698.1"/>
    <property type="molecule type" value="Genomic_DNA"/>
</dbReference>
<reference evidence="2" key="1">
    <citation type="journal article" date="2023" name="Nat. Commun.">
        <title>Diploid and tetraploid genomes of Acorus and the evolution of monocots.</title>
        <authorList>
            <person name="Ma L."/>
            <person name="Liu K.W."/>
            <person name="Li Z."/>
            <person name="Hsiao Y.Y."/>
            <person name="Qi Y."/>
            <person name="Fu T."/>
            <person name="Tang G.D."/>
            <person name="Zhang D."/>
            <person name="Sun W.H."/>
            <person name="Liu D.K."/>
            <person name="Li Y."/>
            <person name="Chen G.Z."/>
            <person name="Liu X.D."/>
            <person name="Liao X.Y."/>
            <person name="Jiang Y.T."/>
            <person name="Yu X."/>
            <person name="Hao Y."/>
            <person name="Huang J."/>
            <person name="Zhao X.W."/>
            <person name="Ke S."/>
            <person name="Chen Y.Y."/>
            <person name="Wu W.L."/>
            <person name="Hsu J.L."/>
            <person name="Lin Y.F."/>
            <person name="Huang M.D."/>
            <person name="Li C.Y."/>
            <person name="Huang L."/>
            <person name="Wang Z.W."/>
            <person name="Zhao X."/>
            <person name="Zhong W.Y."/>
            <person name="Peng D.H."/>
            <person name="Ahmad S."/>
            <person name="Lan S."/>
            <person name="Zhang J.S."/>
            <person name="Tsai W.C."/>
            <person name="Van de Peer Y."/>
            <person name="Liu Z.J."/>
        </authorList>
    </citation>
    <scope>NUCLEOTIDE SEQUENCE</scope>
    <source>
        <strain evidence="2">CP</strain>
    </source>
</reference>
<reference evidence="2" key="2">
    <citation type="submission" date="2023-06" db="EMBL/GenBank/DDBJ databases">
        <authorList>
            <person name="Ma L."/>
            <person name="Liu K.-W."/>
            <person name="Li Z."/>
            <person name="Hsiao Y.-Y."/>
            <person name="Qi Y."/>
            <person name="Fu T."/>
            <person name="Tang G."/>
            <person name="Zhang D."/>
            <person name="Sun W.-H."/>
            <person name="Liu D.-K."/>
            <person name="Li Y."/>
            <person name="Chen G.-Z."/>
            <person name="Liu X.-D."/>
            <person name="Liao X.-Y."/>
            <person name="Jiang Y.-T."/>
            <person name="Yu X."/>
            <person name="Hao Y."/>
            <person name="Huang J."/>
            <person name="Zhao X.-W."/>
            <person name="Ke S."/>
            <person name="Chen Y.-Y."/>
            <person name="Wu W.-L."/>
            <person name="Hsu J.-L."/>
            <person name="Lin Y.-F."/>
            <person name="Huang M.-D."/>
            <person name="Li C.-Y."/>
            <person name="Huang L."/>
            <person name="Wang Z.-W."/>
            <person name="Zhao X."/>
            <person name="Zhong W.-Y."/>
            <person name="Peng D.-H."/>
            <person name="Ahmad S."/>
            <person name="Lan S."/>
            <person name="Zhang J.-S."/>
            <person name="Tsai W.-C."/>
            <person name="Van De Peer Y."/>
            <person name="Liu Z.-J."/>
        </authorList>
    </citation>
    <scope>NUCLEOTIDE SEQUENCE</scope>
    <source>
        <strain evidence="2">CP</strain>
        <tissue evidence="2">Leaves</tissue>
    </source>
</reference>